<dbReference type="SUPFAM" id="SSF53098">
    <property type="entry name" value="Ribonuclease H-like"/>
    <property type="match status" value="1"/>
</dbReference>
<evidence type="ECO:0000259" key="1">
    <source>
        <dbReference type="PROSITE" id="PS50879"/>
    </source>
</evidence>
<proteinExistence type="predicted"/>
<reference evidence="2" key="1">
    <citation type="submission" date="2023-05" db="EMBL/GenBank/DDBJ databases">
        <title>Nepenthes gracilis genome sequencing.</title>
        <authorList>
            <person name="Fukushima K."/>
        </authorList>
    </citation>
    <scope>NUCLEOTIDE SEQUENCE</scope>
    <source>
        <strain evidence="2">SING2019-196</strain>
    </source>
</reference>
<dbReference type="CDD" id="cd09279">
    <property type="entry name" value="RNase_HI_like"/>
    <property type="match status" value="1"/>
</dbReference>
<evidence type="ECO:0000313" key="2">
    <source>
        <dbReference type="EMBL" id="GMH30081.1"/>
    </source>
</evidence>
<feature type="domain" description="RNase H type-1" evidence="1">
    <location>
        <begin position="1"/>
        <end position="117"/>
    </location>
</feature>
<dbReference type="GO" id="GO:0003676">
    <property type="term" value="F:nucleic acid binding"/>
    <property type="evidence" value="ECO:0007669"/>
    <property type="project" value="InterPro"/>
</dbReference>
<dbReference type="PANTHER" id="PTHR48475:SF2">
    <property type="entry name" value="RIBONUCLEASE H"/>
    <property type="match status" value="1"/>
</dbReference>
<gene>
    <name evidence="2" type="ORF">Nepgr_031924</name>
</gene>
<protein>
    <recommendedName>
        <fullName evidence="1">RNase H type-1 domain-containing protein</fullName>
    </recommendedName>
</protein>
<dbReference type="GO" id="GO:0004523">
    <property type="term" value="F:RNA-DNA hybrid ribonuclease activity"/>
    <property type="evidence" value="ECO:0007669"/>
    <property type="project" value="InterPro"/>
</dbReference>
<dbReference type="PANTHER" id="PTHR48475">
    <property type="entry name" value="RIBONUCLEASE H"/>
    <property type="match status" value="1"/>
</dbReference>
<evidence type="ECO:0000313" key="3">
    <source>
        <dbReference type="Proteomes" id="UP001279734"/>
    </source>
</evidence>
<sequence>MRIAGFYWSGPHDPRRVEVKYFLRLNFPATNNIVEYEALLAGLRLAKECSVKRLTVYSDSELIVNQVNGDFEVNNPHLARYLEKAMETTQDFDKLTLVHIPRTENWKADQLARAVAAENLEQYSRDMREILNSPSIEKQEAM</sequence>
<dbReference type="AlphaFoldDB" id="A0AAD3TJD3"/>
<dbReference type="InterPro" id="IPR002156">
    <property type="entry name" value="RNaseH_domain"/>
</dbReference>
<accession>A0AAD3TJD3</accession>
<keyword evidence="3" id="KW-1185">Reference proteome</keyword>
<dbReference type="Pfam" id="PF13456">
    <property type="entry name" value="RVT_3"/>
    <property type="match status" value="1"/>
</dbReference>
<dbReference type="PROSITE" id="PS50879">
    <property type="entry name" value="RNASE_H_1"/>
    <property type="match status" value="1"/>
</dbReference>
<dbReference type="EMBL" id="BSYO01000037">
    <property type="protein sequence ID" value="GMH30081.1"/>
    <property type="molecule type" value="Genomic_DNA"/>
</dbReference>
<comment type="caution">
    <text evidence="2">The sequence shown here is derived from an EMBL/GenBank/DDBJ whole genome shotgun (WGS) entry which is preliminary data.</text>
</comment>
<name>A0AAD3TJD3_NEPGR</name>
<organism evidence="2 3">
    <name type="scientific">Nepenthes gracilis</name>
    <name type="common">Slender pitcher plant</name>
    <dbReference type="NCBI Taxonomy" id="150966"/>
    <lineage>
        <taxon>Eukaryota</taxon>
        <taxon>Viridiplantae</taxon>
        <taxon>Streptophyta</taxon>
        <taxon>Embryophyta</taxon>
        <taxon>Tracheophyta</taxon>
        <taxon>Spermatophyta</taxon>
        <taxon>Magnoliopsida</taxon>
        <taxon>eudicotyledons</taxon>
        <taxon>Gunneridae</taxon>
        <taxon>Pentapetalae</taxon>
        <taxon>Caryophyllales</taxon>
        <taxon>Nepenthaceae</taxon>
        <taxon>Nepenthes</taxon>
    </lineage>
</organism>
<dbReference type="InterPro" id="IPR012337">
    <property type="entry name" value="RNaseH-like_sf"/>
</dbReference>
<dbReference type="Gene3D" id="3.30.420.10">
    <property type="entry name" value="Ribonuclease H-like superfamily/Ribonuclease H"/>
    <property type="match status" value="1"/>
</dbReference>
<dbReference type="InterPro" id="IPR036397">
    <property type="entry name" value="RNaseH_sf"/>
</dbReference>
<dbReference type="Proteomes" id="UP001279734">
    <property type="component" value="Unassembled WGS sequence"/>
</dbReference>